<dbReference type="InterPro" id="IPR033985">
    <property type="entry name" value="SusD-like_N"/>
</dbReference>
<dbReference type="Pfam" id="PF14322">
    <property type="entry name" value="SusD-like_3"/>
    <property type="match status" value="1"/>
</dbReference>
<protein>
    <submittedName>
        <fullName evidence="8">RagB/SusD family nutrient uptake outer membrane protein</fullName>
    </submittedName>
</protein>
<evidence type="ECO:0000313" key="8">
    <source>
        <dbReference type="EMBL" id="MXV14476.1"/>
    </source>
</evidence>
<dbReference type="Proteomes" id="UP000451233">
    <property type="component" value="Unassembled WGS sequence"/>
</dbReference>
<comment type="similarity">
    <text evidence="2">Belongs to the SusD family.</text>
</comment>
<dbReference type="InterPro" id="IPR011990">
    <property type="entry name" value="TPR-like_helical_dom_sf"/>
</dbReference>
<evidence type="ECO:0000259" key="6">
    <source>
        <dbReference type="Pfam" id="PF07980"/>
    </source>
</evidence>
<dbReference type="RefSeq" id="WP_160905448.1">
    <property type="nucleotide sequence ID" value="NZ_WVHS01000001.1"/>
</dbReference>
<evidence type="ECO:0000256" key="2">
    <source>
        <dbReference type="ARBA" id="ARBA00006275"/>
    </source>
</evidence>
<dbReference type="PROSITE" id="PS51257">
    <property type="entry name" value="PROKAR_LIPOPROTEIN"/>
    <property type="match status" value="1"/>
</dbReference>
<keyword evidence="3" id="KW-0732">Signal</keyword>
<dbReference type="GO" id="GO:0009279">
    <property type="term" value="C:cell outer membrane"/>
    <property type="evidence" value="ECO:0007669"/>
    <property type="project" value="UniProtKB-SubCell"/>
</dbReference>
<proteinExistence type="inferred from homology"/>
<evidence type="ECO:0000256" key="1">
    <source>
        <dbReference type="ARBA" id="ARBA00004442"/>
    </source>
</evidence>
<evidence type="ECO:0000313" key="9">
    <source>
        <dbReference type="Proteomes" id="UP000451233"/>
    </source>
</evidence>
<dbReference type="Pfam" id="PF07980">
    <property type="entry name" value="SusD_RagB"/>
    <property type="match status" value="1"/>
</dbReference>
<gene>
    <name evidence="8" type="ORF">GS398_04135</name>
</gene>
<feature type="domain" description="SusD-like N-terminal" evidence="7">
    <location>
        <begin position="103"/>
        <end position="238"/>
    </location>
</feature>
<feature type="domain" description="RagB/SusD" evidence="6">
    <location>
        <begin position="389"/>
        <end position="607"/>
    </location>
</feature>
<evidence type="ECO:0000256" key="3">
    <source>
        <dbReference type="ARBA" id="ARBA00022729"/>
    </source>
</evidence>
<dbReference type="AlphaFoldDB" id="A0A7K1XVD6"/>
<dbReference type="InterPro" id="IPR012944">
    <property type="entry name" value="SusD_RagB_dom"/>
</dbReference>
<organism evidence="8 9">
    <name type="scientific">Hufsiella ginkgonis</name>
    <dbReference type="NCBI Taxonomy" id="2695274"/>
    <lineage>
        <taxon>Bacteria</taxon>
        <taxon>Pseudomonadati</taxon>
        <taxon>Bacteroidota</taxon>
        <taxon>Sphingobacteriia</taxon>
        <taxon>Sphingobacteriales</taxon>
        <taxon>Sphingobacteriaceae</taxon>
        <taxon>Hufsiella</taxon>
    </lineage>
</organism>
<comment type="caution">
    <text evidence="8">The sequence shown here is derived from an EMBL/GenBank/DDBJ whole genome shotgun (WGS) entry which is preliminary data.</text>
</comment>
<reference evidence="8 9" key="1">
    <citation type="submission" date="2019-11" db="EMBL/GenBank/DDBJ databases">
        <title>Pedobacter sp. HMF7056 Genome sequencing and assembly.</title>
        <authorList>
            <person name="Kang H."/>
            <person name="Kim H."/>
            <person name="Joh K."/>
        </authorList>
    </citation>
    <scope>NUCLEOTIDE SEQUENCE [LARGE SCALE GENOMIC DNA]</scope>
    <source>
        <strain evidence="8 9">HMF7056</strain>
    </source>
</reference>
<dbReference type="EMBL" id="WVHS01000001">
    <property type="protein sequence ID" value="MXV14476.1"/>
    <property type="molecule type" value="Genomic_DNA"/>
</dbReference>
<evidence type="ECO:0000256" key="4">
    <source>
        <dbReference type="ARBA" id="ARBA00023136"/>
    </source>
</evidence>
<evidence type="ECO:0000259" key="7">
    <source>
        <dbReference type="Pfam" id="PF14322"/>
    </source>
</evidence>
<keyword evidence="5" id="KW-0998">Cell outer membrane</keyword>
<dbReference type="SUPFAM" id="SSF48452">
    <property type="entry name" value="TPR-like"/>
    <property type="match status" value="1"/>
</dbReference>
<name>A0A7K1XVD6_9SPHI</name>
<keyword evidence="4" id="KW-0472">Membrane</keyword>
<accession>A0A7K1XVD6</accession>
<evidence type="ECO:0000256" key="5">
    <source>
        <dbReference type="ARBA" id="ARBA00023237"/>
    </source>
</evidence>
<dbReference type="Gene3D" id="1.25.40.390">
    <property type="match status" value="1"/>
</dbReference>
<keyword evidence="9" id="KW-1185">Reference proteome</keyword>
<sequence>MKTPIFKRYTGTLLIAIAMMGITACQKYLEVSPISSFGPDYTFNSVTNAQKAVLGAYAALTGDAGYGIRLSMYYPYDNDEMMGQGATPYPDGERRDIAHYNTQPSNSQLAGPFNQLYHGIEMANLCIYYIPKMEQYTSGSASDQKALKRLYGEALALRAQFYFEVIRNWGDVPASFQPSSFESDLFKARTNRDTIYNRVLADLATASNLVPWKTEDPSVTNERINQGGVRALRARIALFRGGFSLRQSKTMERPADYKTYYQIAKDECAAIMARNDHRLNASYQAVFKDALDAHAKDPAGEIIWEVGMTGGSSGVGDSKLGYYNGPRLNGATGNGALTILPSYFYSFDPNDTRRDVTCAPYNISSAGIIQPRTLVTMVDGKFRRDWISNPSVLTSTAQYFGINWPVIRYSDVLLMFAEADNELAGAPSAAAKAAFEQVRTRGFGGNATLIGTTPADKTGFFNAIVKERAFEFGAEGIRKYDLIRWNLLKTKLDEAKAQMAEMAKPVADRILPYKNYPLNMYFQANATSVVPLNSYYQPEPATAPANSVTVAWVTAPTVSGTTTTPSTITSTLLTYFAINFTPNKSELLPLPQQTVEANPILGGQWYGY</sequence>
<comment type="subcellular location">
    <subcellularLocation>
        <location evidence="1">Cell outer membrane</location>
    </subcellularLocation>
</comment>